<dbReference type="FunFam" id="1.20.120.1150:FF:000002">
    <property type="entry name" value="Serine/threonine-protein phosphatase 2A activator"/>
    <property type="match status" value="1"/>
</dbReference>
<dbReference type="GO" id="GO:0000159">
    <property type="term" value="C:protein phosphatase type 2A complex"/>
    <property type="evidence" value="ECO:0007669"/>
    <property type="project" value="EnsemblFungi"/>
</dbReference>
<evidence type="ECO:0000256" key="6">
    <source>
        <dbReference type="RuleBase" id="RU361210"/>
    </source>
</evidence>
<dbReference type="PIRSF" id="PIRSF016325">
    <property type="entry name" value="Phstyr_phstse_ac"/>
    <property type="match status" value="1"/>
</dbReference>
<comment type="subcellular location">
    <subcellularLocation>
        <location evidence="2 6">Cytoplasm</location>
    </subcellularLocation>
</comment>
<keyword evidence="8" id="KW-1185">Reference proteome</keyword>
<dbReference type="PANTHER" id="PTHR10012:SF5">
    <property type="entry name" value="SERINE_THREONINE-PROTEIN PHOSPHATASE 2A ACTIVATOR 2"/>
    <property type="match status" value="1"/>
</dbReference>
<dbReference type="InterPro" id="IPR043170">
    <property type="entry name" value="PTPA_C_lid"/>
</dbReference>
<dbReference type="InterPro" id="IPR037218">
    <property type="entry name" value="PTPA_sf"/>
</dbReference>
<sequence length="350" mass="39805">MDLGTFCAGLPVRGISSQADLEQYLLSDTFQKFYAFVKTLSESVAGLKLSDCPAPSANVHWAATLLEQMSTSVSNYPPVETNSRFGNAAFRDWLDAMRVMVPKEHFDKKIPLPDEVSSYLLNSLGDYQRIDYGTGHEAHFIAWLYCLCASETGPFFTTHDHCSLILSLFTRYMHLMRRLQQTYWLEPAGSHGVWGLDDYHFLPFLFGASQLINHPHLRPKSIHDLDLVEEYASEYLYFSCVDTINRVKTATLQWHSPMLNDISAVRTWSKVNQGLLKMYRVEVLGKVPIMQHFLFGKILPFHSTAPRTDEKHRHSMRGDCCGNPLPSIYSVTGTNRSDCNHSPLSKLPFD</sequence>
<comment type="caution">
    <text evidence="7">The sequence shown here is derived from an EMBL/GenBank/DDBJ whole genome shotgun (WGS) entry which is preliminary data.</text>
</comment>
<dbReference type="GO" id="GO:0008160">
    <property type="term" value="F:protein tyrosine phosphatase activator activity"/>
    <property type="evidence" value="ECO:0007669"/>
    <property type="project" value="TreeGrafter"/>
</dbReference>
<reference evidence="7 8" key="1">
    <citation type="submission" date="2016-10" db="EMBL/GenBank/DDBJ databases">
        <title>The genome of Paramicrosporidium saccamoebae is the missing link in understanding Cryptomycota and Microsporidia evolution.</title>
        <authorList>
            <person name="Quandt C.A."/>
            <person name="Beaudet D."/>
            <person name="Corsaro D."/>
            <person name="Michel R."/>
            <person name="Corradi N."/>
            <person name="James T."/>
        </authorList>
    </citation>
    <scope>NUCLEOTIDE SEQUENCE [LARGE SCALE GENOMIC DNA]</scope>
    <source>
        <strain evidence="7 8">KSL3</strain>
    </source>
</reference>
<dbReference type="STRING" id="1246581.A0A2H9TMW6"/>
<dbReference type="GO" id="GO:0003755">
    <property type="term" value="F:peptidyl-prolyl cis-trans isomerase activity"/>
    <property type="evidence" value="ECO:0007669"/>
    <property type="project" value="UniProtKB-KW"/>
</dbReference>
<comment type="catalytic activity">
    <reaction evidence="1 6">
        <text>[protein]-peptidylproline (omega=180) = [protein]-peptidylproline (omega=0)</text>
        <dbReference type="Rhea" id="RHEA:16237"/>
        <dbReference type="Rhea" id="RHEA-COMP:10747"/>
        <dbReference type="Rhea" id="RHEA-COMP:10748"/>
        <dbReference type="ChEBI" id="CHEBI:83833"/>
        <dbReference type="ChEBI" id="CHEBI:83834"/>
        <dbReference type="EC" id="5.2.1.8"/>
    </reaction>
</comment>
<organism evidence="7 8">
    <name type="scientific">Paramicrosporidium saccamoebae</name>
    <dbReference type="NCBI Taxonomy" id="1246581"/>
    <lineage>
        <taxon>Eukaryota</taxon>
        <taxon>Fungi</taxon>
        <taxon>Fungi incertae sedis</taxon>
        <taxon>Cryptomycota</taxon>
        <taxon>Cryptomycota incertae sedis</taxon>
        <taxon>Paramicrosporidium</taxon>
    </lineage>
</organism>
<dbReference type="EMBL" id="MTSL01000081">
    <property type="protein sequence ID" value="PJF19084.1"/>
    <property type="molecule type" value="Genomic_DNA"/>
</dbReference>
<keyword evidence="3 6" id="KW-0963">Cytoplasm</keyword>
<dbReference type="GO" id="GO:0006970">
    <property type="term" value="P:response to osmotic stress"/>
    <property type="evidence" value="ECO:0007669"/>
    <property type="project" value="EnsemblFungi"/>
</dbReference>
<keyword evidence="5 6" id="KW-0413">Isomerase</keyword>
<evidence type="ECO:0000256" key="4">
    <source>
        <dbReference type="ARBA" id="ARBA00023110"/>
    </source>
</evidence>
<evidence type="ECO:0000256" key="5">
    <source>
        <dbReference type="ARBA" id="ARBA00023235"/>
    </source>
</evidence>
<proteinExistence type="inferred from homology"/>
<comment type="similarity">
    <text evidence="6">Belongs to the PTPA-type PPIase family.</text>
</comment>
<accession>A0A2H9TMW6</accession>
<evidence type="ECO:0000256" key="3">
    <source>
        <dbReference type="ARBA" id="ARBA00022490"/>
    </source>
</evidence>
<dbReference type="CDD" id="cd04087">
    <property type="entry name" value="PTPA"/>
    <property type="match status" value="1"/>
</dbReference>
<evidence type="ECO:0000313" key="8">
    <source>
        <dbReference type="Proteomes" id="UP000240830"/>
    </source>
</evidence>
<evidence type="ECO:0000256" key="2">
    <source>
        <dbReference type="ARBA" id="ARBA00004496"/>
    </source>
</evidence>
<dbReference type="AlphaFoldDB" id="A0A2H9TMW6"/>
<dbReference type="InterPro" id="IPR004327">
    <property type="entry name" value="Phstyr_phstse_ac"/>
</dbReference>
<dbReference type="Pfam" id="PF03095">
    <property type="entry name" value="PTPA"/>
    <property type="match status" value="1"/>
</dbReference>
<keyword evidence="4 6" id="KW-0697">Rotamase</keyword>
<dbReference type="Gene3D" id="1.20.120.1150">
    <property type="match status" value="1"/>
</dbReference>
<dbReference type="PANTHER" id="PTHR10012">
    <property type="entry name" value="SERINE/THREONINE-PROTEIN PHOSPHATASE 2A REGULATORY SUBUNIT B"/>
    <property type="match status" value="1"/>
</dbReference>
<evidence type="ECO:0000313" key="7">
    <source>
        <dbReference type="EMBL" id="PJF19084.1"/>
    </source>
</evidence>
<dbReference type="GO" id="GO:0007052">
    <property type="term" value="P:mitotic spindle organization"/>
    <property type="evidence" value="ECO:0007669"/>
    <property type="project" value="EnsemblFungi"/>
</dbReference>
<dbReference type="OrthoDB" id="16120at2759"/>
<name>A0A2H9TMW6_9FUNG</name>
<gene>
    <name evidence="7" type="ORF">PSACC_01108</name>
</gene>
<evidence type="ECO:0000256" key="1">
    <source>
        <dbReference type="ARBA" id="ARBA00000971"/>
    </source>
</evidence>
<dbReference type="Proteomes" id="UP000240830">
    <property type="component" value="Unassembled WGS sequence"/>
</dbReference>
<dbReference type="GO" id="GO:0005634">
    <property type="term" value="C:nucleus"/>
    <property type="evidence" value="ECO:0007669"/>
    <property type="project" value="TreeGrafter"/>
</dbReference>
<dbReference type="GO" id="GO:0005737">
    <property type="term" value="C:cytoplasm"/>
    <property type="evidence" value="ECO:0007669"/>
    <property type="project" value="UniProtKB-SubCell"/>
</dbReference>
<dbReference type="SUPFAM" id="SSF140984">
    <property type="entry name" value="PTPA-like"/>
    <property type="match status" value="1"/>
</dbReference>
<comment type="function">
    <text evidence="6">PPIases accelerate the folding of proteins. It catalyzes the cis-trans isomerization of proline imidic peptide bonds in oligopeptides.</text>
</comment>
<protein>
    <recommendedName>
        <fullName evidence="6">Serine/threonine-protein phosphatase 2A activator</fullName>
        <ecNumber evidence="6">5.2.1.8</ecNumber>
    </recommendedName>
    <alternativeName>
        <fullName evidence="6">Phosphotyrosyl phosphatase activator</fullName>
    </alternativeName>
</protein>
<dbReference type="EC" id="5.2.1.8" evidence="6"/>